<dbReference type="SUPFAM" id="SSF82607">
    <property type="entry name" value="YbaB-like"/>
    <property type="match status" value="1"/>
</dbReference>
<comment type="subcellular location">
    <subcellularLocation>
        <location evidence="2">Cytoplasm</location>
        <location evidence="2">Nucleoid</location>
    </subcellularLocation>
</comment>
<dbReference type="EMBL" id="CP003123">
    <property type="protein sequence ID" value="AGF74052.1"/>
    <property type="molecule type" value="Genomic_DNA"/>
</dbReference>
<proteinExistence type="inferred from homology"/>
<dbReference type="AlphaFoldDB" id="M1NX60"/>
<keyword evidence="3" id="KW-0175">Coiled coil</keyword>
<dbReference type="GO" id="GO:0005829">
    <property type="term" value="C:cytosol"/>
    <property type="evidence" value="ECO:0007669"/>
    <property type="project" value="TreeGrafter"/>
</dbReference>
<dbReference type="Proteomes" id="UP000011729">
    <property type="component" value="Chromosome"/>
</dbReference>
<dbReference type="Pfam" id="PF02575">
    <property type="entry name" value="YbaB_DNA_bd"/>
    <property type="match status" value="1"/>
</dbReference>
<name>M1NX60_BARAA</name>
<dbReference type="OrthoDB" id="9803080at2"/>
<evidence type="ECO:0000256" key="1">
    <source>
        <dbReference type="ARBA" id="ARBA00023125"/>
    </source>
</evidence>
<evidence type="ECO:0000313" key="4">
    <source>
        <dbReference type="EMBL" id="AGF74052.1"/>
    </source>
</evidence>
<evidence type="ECO:0000313" key="5">
    <source>
        <dbReference type="Proteomes" id="UP000011729"/>
    </source>
</evidence>
<evidence type="ECO:0000256" key="3">
    <source>
        <dbReference type="SAM" id="Coils"/>
    </source>
</evidence>
<evidence type="ECO:0000256" key="2">
    <source>
        <dbReference type="HAMAP-Rule" id="MF_00274"/>
    </source>
</evidence>
<dbReference type="GO" id="GO:0043590">
    <property type="term" value="C:bacterial nucleoid"/>
    <property type="evidence" value="ECO:0007669"/>
    <property type="project" value="UniProtKB-UniRule"/>
</dbReference>
<accession>M1NX60</accession>
<dbReference type="NCBIfam" id="TIGR00103">
    <property type="entry name" value="DNA_YbaB_EbfC"/>
    <property type="match status" value="1"/>
</dbReference>
<dbReference type="HOGENOM" id="CLU_140930_0_1_5"/>
<dbReference type="GO" id="GO:0003677">
    <property type="term" value="F:DNA binding"/>
    <property type="evidence" value="ECO:0007669"/>
    <property type="project" value="UniProtKB-UniRule"/>
</dbReference>
<keyword evidence="1 2" id="KW-0238">DNA-binding</keyword>
<organism evidence="4 5">
    <name type="scientific">Bartonella australis (strain Aust/NH1)</name>
    <dbReference type="NCBI Taxonomy" id="1094489"/>
    <lineage>
        <taxon>Bacteria</taxon>
        <taxon>Pseudomonadati</taxon>
        <taxon>Pseudomonadota</taxon>
        <taxon>Alphaproteobacteria</taxon>
        <taxon>Hyphomicrobiales</taxon>
        <taxon>Bartonellaceae</taxon>
        <taxon>Bartonella</taxon>
    </lineage>
</organism>
<dbReference type="PANTHER" id="PTHR33449:SF1">
    <property type="entry name" value="NUCLEOID-ASSOCIATED PROTEIN YBAB"/>
    <property type="match status" value="1"/>
</dbReference>
<sequence length="110" mass="11998">MRDMMSMMKKAKEMQEKMRQIQDEIANLQITGTAGGGLVSVTLNGQNTITAIKIDPSLIKPEDTEILEDLIMAAHNEAKVKIEAAAAEKNQRITVELAGLPLPPGFKLPL</sequence>
<comment type="similarity">
    <text evidence="2">Belongs to the YbaB/EbfC family.</text>
</comment>
<feature type="coiled-coil region" evidence="3">
    <location>
        <begin position="4"/>
        <end position="31"/>
    </location>
</feature>
<dbReference type="PIRSF" id="PIRSF004555">
    <property type="entry name" value="UCP004555"/>
    <property type="match status" value="1"/>
</dbReference>
<reference evidence="4 5" key="1">
    <citation type="journal article" date="2013" name="PLoS Genet.">
        <title>A gene transfer agent and a dynamic repertoire of secretion systems hold the keys to the explosive radiation of the emerging pathogen Bartonella.</title>
        <authorList>
            <person name="Guy L."/>
            <person name="Nystedt B."/>
            <person name="Toft C."/>
            <person name="Zaremba-Niedzwiedzka K."/>
            <person name="Berglund E.C."/>
            <person name="Granberg F."/>
            <person name="Naslund K."/>
            <person name="Eriksson A.S."/>
            <person name="Andersson S.G."/>
        </authorList>
    </citation>
    <scope>NUCLEOTIDE SEQUENCE [LARGE SCALE GENOMIC DNA]</scope>
    <source>
        <strain evidence="4 5">Aust/NH1</strain>
    </source>
</reference>
<dbReference type="eggNOG" id="COG0718">
    <property type="taxonomic scope" value="Bacteria"/>
</dbReference>
<gene>
    <name evidence="4" type="ordered locus">BAnh1_01600</name>
</gene>
<dbReference type="STRING" id="1094489.BAnh1_01600"/>
<dbReference type="KEGG" id="baus:BAnh1_01600"/>
<keyword evidence="5" id="KW-1185">Reference proteome</keyword>
<dbReference type="InterPro" id="IPR036894">
    <property type="entry name" value="YbaB-like_sf"/>
</dbReference>
<comment type="function">
    <text evidence="2">Binds to DNA and alters its conformation. May be involved in regulation of gene expression, nucleoid organization and DNA protection.</text>
</comment>
<dbReference type="PANTHER" id="PTHR33449">
    <property type="entry name" value="NUCLEOID-ASSOCIATED PROTEIN YBAB"/>
    <property type="match status" value="1"/>
</dbReference>
<dbReference type="InterPro" id="IPR004401">
    <property type="entry name" value="YbaB/EbfC"/>
</dbReference>
<keyword evidence="2" id="KW-0963">Cytoplasm</keyword>
<dbReference type="PATRIC" id="fig|1094489.3.peg.191"/>
<dbReference type="HAMAP" id="MF_00274">
    <property type="entry name" value="DNA_YbaB_EbfC"/>
    <property type="match status" value="1"/>
</dbReference>
<protein>
    <recommendedName>
        <fullName evidence="2">Nucleoid-associated protein BAnh1_01600</fullName>
    </recommendedName>
</protein>
<dbReference type="Gene3D" id="3.30.1310.10">
    <property type="entry name" value="Nucleoid-associated protein YbaB-like domain"/>
    <property type="match status" value="1"/>
</dbReference>
<dbReference type="RefSeq" id="WP_015397561.1">
    <property type="nucleotide sequence ID" value="NC_020300.1"/>
</dbReference>
<comment type="subunit">
    <text evidence="2">Homodimer.</text>
</comment>